<keyword evidence="2" id="KW-0067">ATP-binding</keyword>
<accession>A0A7W7M3D4</accession>
<dbReference type="EMBL" id="JACHNA010000001">
    <property type="protein sequence ID" value="MBB4735514.1"/>
    <property type="molecule type" value="Genomic_DNA"/>
</dbReference>
<dbReference type="GO" id="GO:0005524">
    <property type="term" value="F:ATP binding"/>
    <property type="evidence" value="ECO:0007669"/>
    <property type="project" value="UniProtKB-KW"/>
</dbReference>
<proteinExistence type="predicted"/>
<feature type="compositionally biased region" description="Basic and acidic residues" evidence="3">
    <location>
        <begin position="135"/>
        <end position="150"/>
    </location>
</feature>
<dbReference type="PANTHER" id="PTHR43384">
    <property type="entry name" value="SEPTUM SITE-DETERMINING PROTEIN MIND HOMOLOG, CHLOROPLASTIC-RELATED"/>
    <property type="match status" value="1"/>
</dbReference>
<dbReference type="InterPro" id="IPR050625">
    <property type="entry name" value="ParA/MinD_ATPase"/>
</dbReference>
<dbReference type="Pfam" id="PF01656">
    <property type="entry name" value="CbiA"/>
    <property type="match status" value="1"/>
</dbReference>
<evidence type="ECO:0000313" key="5">
    <source>
        <dbReference type="EMBL" id="MBB4735514.1"/>
    </source>
</evidence>
<reference evidence="5 6" key="1">
    <citation type="submission" date="2020-08" db="EMBL/GenBank/DDBJ databases">
        <title>Sequencing the genomes of 1000 actinobacteria strains.</title>
        <authorList>
            <person name="Klenk H.-P."/>
        </authorList>
    </citation>
    <scope>NUCLEOTIDE SEQUENCE [LARGE SCALE GENOMIC DNA]</scope>
    <source>
        <strain evidence="5 6">DSM 23974</strain>
    </source>
</reference>
<keyword evidence="6" id="KW-1185">Reference proteome</keyword>
<evidence type="ECO:0000256" key="3">
    <source>
        <dbReference type="SAM" id="MobiDB-lite"/>
    </source>
</evidence>
<dbReference type="GO" id="GO:0016887">
    <property type="term" value="F:ATP hydrolysis activity"/>
    <property type="evidence" value="ECO:0007669"/>
    <property type="project" value="TreeGrafter"/>
</dbReference>
<organism evidence="5 6">
    <name type="scientific">Micrococcus cohnii</name>
    <dbReference type="NCBI Taxonomy" id="993416"/>
    <lineage>
        <taxon>Bacteria</taxon>
        <taxon>Bacillati</taxon>
        <taxon>Actinomycetota</taxon>
        <taxon>Actinomycetes</taxon>
        <taxon>Micrococcales</taxon>
        <taxon>Micrococcaceae</taxon>
        <taxon>Micrococcus</taxon>
    </lineage>
</organism>
<dbReference type="GO" id="GO:0009898">
    <property type="term" value="C:cytoplasmic side of plasma membrane"/>
    <property type="evidence" value="ECO:0007669"/>
    <property type="project" value="TreeGrafter"/>
</dbReference>
<dbReference type="Proteomes" id="UP000540191">
    <property type="component" value="Unassembled WGS sequence"/>
</dbReference>
<dbReference type="SUPFAM" id="SSF52540">
    <property type="entry name" value="P-loop containing nucleoside triphosphate hydrolases"/>
    <property type="match status" value="1"/>
</dbReference>
<dbReference type="AlphaFoldDB" id="A0A7W7M3D4"/>
<name>A0A7W7M3D4_9MICC</name>
<gene>
    <name evidence="5" type="ORF">HDA30_001022</name>
</gene>
<evidence type="ECO:0000256" key="2">
    <source>
        <dbReference type="ARBA" id="ARBA00022840"/>
    </source>
</evidence>
<feature type="domain" description="CobQ/CobB/MinD/ParA nucleotide binding" evidence="4">
    <location>
        <begin position="206"/>
        <end position="422"/>
    </location>
</feature>
<dbReference type="InterPro" id="IPR002586">
    <property type="entry name" value="CobQ/CobB/MinD/ParA_Nub-bd_dom"/>
</dbReference>
<dbReference type="GO" id="GO:0051782">
    <property type="term" value="P:negative regulation of cell division"/>
    <property type="evidence" value="ECO:0007669"/>
    <property type="project" value="TreeGrafter"/>
</dbReference>
<protein>
    <submittedName>
        <fullName evidence="5">Mrp family chromosome partitioning ATPase</fullName>
    </submittedName>
</protein>
<keyword evidence="1" id="KW-0547">Nucleotide-binding</keyword>
<feature type="compositionally biased region" description="Low complexity" evidence="3">
    <location>
        <begin position="465"/>
        <end position="478"/>
    </location>
</feature>
<feature type="region of interest" description="Disordered" evidence="3">
    <location>
        <begin position="122"/>
        <end position="191"/>
    </location>
</feature>
<feature type="compositionally biased region" description="Low complexity" evidence="3">
    <location>
        <begin position="151"/>
        <end position="162"/>
    </location>
</feature>
<feature type="region of interest" description="Disordered" evidence="3">
    <location>
        <begin position="465"/>
        <end position="486"/>
    </location>
</feature>
<dbReference type="Gene3D" id="3.40.50.300">
    <property type="entry name" value="P-loop containing nucleotide triphosphate hydrolases"/>
    <property type="match status" value="1"/>
</dbReference>
<sequence length="508" mass="52853">MRVAVAALVAPHHDVIGPLERAQAEVTILRRVEDLAELLAVARTGSVDVLLASAEVEEITRALIDEVDSLDRPVGLVVQSEVPAERGRLRRLGVPALRLDADPLELAAALTQAARDAALETKRTPLPDAEGEPELPARLDVDADEPRPLDPGESGASGPAAALRLDDTASAAEAPSGMSAEVVEEGEPEDSAATLAGAAASPVVVAVWGPTGAPGRTTVAVNLAAEYALLGHRTVLVDADTYGPSVAACLGLLDDAAGLAQAARAADRGDLDERRLADCAARIRVAGAELSVLTGLSRPDRWPELRSSAVAHVLQAARGHWDRVVVDVGFCLEEDEELSFDIPAPQRNAATLAALRAADRILAVGGGCAVSLPRLMRTIPALVDTVGGTTQVQVVVNRVRSSTAGLAPQSQIQAAWRRFVDTDARLSFLPDDPAAVDQALLNGQVLAESAPRSSLRRALAGLAADSGAPQTDGAAARTRAARTRRPAVGLPASVARLVRRRSRVSPRA</sequence>
<dbReference type="PANTHER" id="PTHR43384:SF6">
    <property type="entry name" value="SEPTUM SITE-DETERMINING PROTEIN MIND HOMOLOG, CHLOROPLASTIC"/>
    <property type="match status" value="1"/>
</dbReference>
<evidence type="ECO:0000313" key="6">
    <source>
        <dbReference type="Proteomes" id="UP000540191"/>
    </source>
</evidence>
<evidence type="ECO:0000256" key="1">
    <source>
        <dbReference type="ARBA" id="ARBA00022741"/>
    </source>
</evidence>
<comment type="caution">
    <text evidence="5">The sequence shown here is derived from an EMBL/GenBank/DDBJ whole genome shotgun (WGS) entry which is preliminary data.</text>
</comment>
<dbReference type="RefSeq" id="WP_184241279.1">
    <property type="nucleotide sequence ID" value="NZ_JACHNA010000001.1"/>
</dbReference>
<evidence type="ECO:0000259" key="4">
    <source>
        <dbReference type="Pfam" id="PF01656"/>
    </source>
</evidence>
<dbReference type="GO" id="GO:0005829">
    <property type="term" value="C:cytosol"/>
    <property type="evidence" value="ECO:0007669"/>
    <property type="project" value="TreeGrafter"/>
</dbReference>
<dbReference type="InterPro" id="IPR027417">
    <property type="entry name" value="P-loop_NTPase"/>
</dbReference>